<feature type="signal peptide" evidence="1">
    <location>
        <begin position="1"/>
        <end position="23"/>
    </location>
</feature>
<comment type="caution">
    <text evidence="3">The sequence shown here is derived from an EMBL/GenBank/DDBJ whole genome shotgun (WGS) entry which is preliminary data.</text>
</comment>
<reference evidence="3" key="1">
    <citation type="submission" date="2022-08" db="EMBL/GenBank/DDBJ databases">
        <title>Draft genome sequencing of Roseisolibacter agri AW1220.</title>
        <authorList>
            <person name="Tobiishi Y."/>
            <person name="Tonouchi A."/>
        </authorList>
    </citation>
    <scope>NUCLEOTIDE SEQUENCE</scope>
    <source>
        <strain evidence="3">AW1220</strain>
    </source>
</reference>
<keyword evidence="4" id="KW-1185">Reference proteome</keyword>
<name>A0AA37VBL9_9BACT</name>
<dbReference type="AlphaFoldDB" id="A0AA37VBL9"/>
<dbReference type="EMBL" id="BRXS01000004">
    <property type="protein sequence ID" value="GLC26593.1"/>
    <property type="molecule type" value="Genomic_DNA"/>
</dbReference>
<organism evidence="3 4">
    <name type="scientific">Roseisolibacter agri</name>
    <dbReference type="NCBI Taxonomy" id="2014610"/>
    <lineage>
        <taxon>Bacteria</taxon>
        <taxon>Pseudomonadati</taxon>
        <taxon>Gemmatimonadota</taxon>
        <taxon>Gemmatimonadia</taxon>
        <taxon>Gemmatimonadales</taxon>
        <taxon>Gemmatimonadaceae</taxon>
        <taxon>Roseisolibacter</taxon>
    </lineage>
</organism>
<accession>A0AA37VBL9</accession>
<sequence length="305" mass="34158">MRVLGCAALALLAVALLPTDAWAWTPGTHVFLGEAVLRSLHLVPDAVAELLRAFPYDFLYGSIAADTSMAKKYAPVGRHCHAWHVGQEIADRARDEPLRAFALGYQAHLAADAVAHNYFVPRQLAITASTAALGHSYWESRFETHLPVGASRRARELILRDHARSDDHLDRILSPTIFSTPTNRRLFRGMVHVADSESWQRVFQLVTENSRWDLHDDEVGRHVVRSFDFIIDWLRRGEGSEAFRLDPSGDEPLRQAKRVRRMALRTGGEYAARAEAERQFGLPSSSLTYAASLPKPLFTAALREA</sequence>
<feature type="domain" description="Phospholipase C/D" evidence="2">
    <location>
        <begin position="28"/>
        <end position="144"/>
    </location>
</feature>
<dbReference type="Pfam" id="PF00882">
    <property type="entry name" value="Zn_dep_PLPC"/>
    <property type="match status" value="1"/>
</dbReference>
<proteinExistence type="predicted"/>
<feature type="chain" id="PRO_5041299523" description="Phospholipase C/D domain-containing protein" evidence="1">
    <location>
        <begin position="24"/>
        <end position="305"/>
    </location>
</feature>
<evidence type="ECO:0000313" key="3">
    <source>
        <dbReference type="EMBL" id="GLC26593.1"/>
    </source>
</evidence>
<dbReference type="InterPro" id="IPR029002">
    <property type="entry name" value="PLPC/GPLD1"/>
</dbReference>
<evidence type="ECO:0000313" key="4">
    <source>
        <dbReference type="Proteomes" id="UP001161325"/>
    </source>
</evidence>
<gene>
    <name evidence="3" type="ORF">rosag_31060</name>
</gene>
<dbReference type="RefSeq" id="WP_284351043.1">
    <property type="nucleotide sequence ID" value="NZ_BRXS01000004.1"/>
</dbReference>
<protein>
    <recommendedName>
        <fullName evidence="2">Phospholipase C/D domain-containing protein</fullName>
    </recommendedName>
</protein>
<evidence type="ECO:0000256" key="1">
    <source>
        <dbReference type="SAM" id="SignalP"/>
    </source>
</evidence>
<dbReference type="Proteomes" id="UP001161325">
    <property type="component" value="Unassembled WGS sequence"/>
</dbReference>
<evidence type="ECO:0000259" key="2">
    <source>
        <dbReference type="Pfam" id="PF00882"/>
    </source>
</evidence>
<keyword evidence="1" id="KW-0732">Signal</keyword>